<dbReference type="RefSeq" id="WP_014678417.1">
    <property type="nucleotide sequence ID" value="NC_017770.1"/>
</dbReference>
<dbReference type="eggNOG" id="COG5661">
    <property type="taxonomic scope" value="Bacteria"/>
</dbReference>
<keyword evidence="3" id="KW-1185">Reference proteome</keyword>
<keyword evidence="1" id="KW-0732">Signal</keyword>
<protein>
    <recommendedName>
        <fullName evidence="4">DUF922 domain-containing protein</fullName>
    </recommendedName>
</protein>
<dbReference type="HOGENOM" id="CLU_1288182_0_0_10"/>
<dbReference type="STRING" id="929556.Solca_0025"/>
<dbReference type="AlphaFoldDB" id="H8KSP5"/>
<evidence type="ECO:0008006" key="4">
    <source>
        <dbReference type="Google" id="ProtNLM"/>
    </source>
</evidence>
<dbReference type="EMBL" id="CP003349">
    <property type="protein sequence ID" value="AFD05189.1"/>
    <property type="molecule type" value="Genomic_DNA"/>
</dbReference>
<dbReference type="KEGG" id="scn:Solca_0025"/>
<feature type="chain" id="PRO_5003613853" description="DUF922 domain-containing protein" evidence="1">
    <location>
        <begin position="33"/>
        <end position="214"/>
    </location>
</feature>
<sequence length="214" mass="24942">MNQISLAACFSKHVCKSLVVLILLSISFESSAQFASNDGITPREKYILKIKERRNSSRYSDSIFYSQGKKLVWSDFSGRPSSNSGFAAITRSGFGMHWSEDFDGYTTIINLTVPVYFIKSKSWVKQHARKDYELAHEQLHFDITMLIAQRFITSLQQMDLNHNYAAIIQQEYRKFYNQLKVIQNNYDAETNHGLIKSKQKEWKDWIEGELEQFL</sequence>
<accession>H8KSP5</accession>
<dbReference type="OrthoDB" id="5431540at2"/>
<feature type="signal peptide" evidence="1">
    <location>
        <begin position="1"/>
        <end position="32"/>
    </location>
</feature>
<gene>
    <name evidence="2" type="ordered locus">Solca_0025</name>
</gene>
<evidence type="ECO:0000256" key="1">
    <source>
        <dbReference type="SAM" id="SignalP"/>
    </source>
</evidence>
<dbReference type="Proteomes" id="UP000007590">
    <property type="component" value="Chromosome"/>
</dbReference>
<evidence type="ECO:0000313" key="3">
    <source>
        <dbReference type="Proteomes" id="UP000007590"/>
    </source>
</evidence>
<reference evidence="2" key="1">
    <citation type="submission" date="2012-02" db="EMBL/GenBank/DDBJ databases">
        <title>The complete genome of Solitalea canadensis DSM 3403.</title>
        <authorList>
            <consortium name="US DOE Joint Genome Institute (JGI-PGF)"/>
            <person name="Lucas S."/>
            <person name="Copeland A."/>
            <person name="Lapidus A."/>
            <person name="Glavina del Rio T."/>
            <person name="Dalin E."/>
            <person name="Tice H."/>
            <person name="Bruce D."/>
            <person name="Goodwin L."/>
            <person name="Pitluck S."/>
            <person name="Peters L."/>
            <person name="Ovchinnikova G."/>
            <person name="Lu M."/>
            <person name="Kyrpides N."/>
            <person name="Mavromatis K."/>
            <person name="Ivanova N."/>
            <person name="Brettin T."/>
            <person name="Detter J.C."/>
            <person name="Han C."/>
            <person name="Larimer F."/>
            <person name="Land M."/>
            <person name="Hauser L."/>
            <person name="Markowitz V."/>
            <person name="Cheng J.-F."/>
            <person name="Hugenholtz P."/>
            <person name="Woyke T."/>
            <person name="Wu D."/>
            <person name="Spring S."/>
            <person name="Schroeder M."/>
            <person name="Kopitz M."/>
            <person name="Brambilla E."/>
            <person name="Klenk H.-P."/>
            <person name="Eisen J.A."/>
        </authorList>
    </citation>
    <scope>NUCLEOTIDE SEQUENCE</scope>
    <source>
        <strain evidence="2">DSM 3403</strain>
    </source>
</reference>
<organism evidence="2 3">
    <name type="scientific">Solitalea canadensis (strain ATCC 29591 / DSM 3403 / JCM 21819 / LMG 8368 / NBRC 15130 / NCIMB 12057 / USAM 9D)</name>
    <name type="common">Flexibacter canadensis</name>
    <dbReference type="NCBI Taxonomy" id="929556"/>
    <lineage>
        <taxon>Bacteria</taxon>
        <taxon>Pseudomonadati</taxon>
        <taxon>Bacteroidota</taxon>
        <taxon>Sphingobacteriia</taxon>
        <taxon>Sphingobacteriales</taxon>
        <taxon>Sphingobacteriaceae</taxon>
        <taxon>Solitalea</taxon>
    </lineage>
</organism>
<evidence type="ECO:0000313" key="2">
    <source>
        <dbReference type="EMBL" id="AFD05189.1"/>
    </source>
</evidence>
<proteinExistence type="predicted"/>
<name>H8KSP5_SOLCM</name>